<gene>
    <name evidence="3" type="ORF">GCM10022247_04390</name>
</gene>
<feature type="compositionally biased region" description="Basic and acidic residues" evidence="1">
    <location>
        <begin position="511"/>
        <end position="524"/>
    </location>
</feature>
<feature type="compositionally biased region" description="Pro residues" evidence="1">
    <location>
        <begin position="142"/>
        <end position="159"/>
    </location>
</feature>
<sequence length="652" mass="71813">MRWSWPWASKRSRERVIAAPPRVRQAWRHLPALGLTFKRAAPLVGLSELRVIHPLIHAPTSSAKSSDAPRGIVEGITTVVPVQADEQPVQLVELPPPVHRVVPVRRTPTIPERLVLAEPRFVGEPREPEQPHRPPAWLNPTPFMPLPEAPPPEPAPRPQARPRRNLGQSRRLGLGAPIPQVPAADEEEEPEAALPLHQQLLRVKPPTVERVPPDLAARVTAAHGTDVSDVTVHRGPEVSAEAASRGTRAFTRDGTVFLPAEAGPIDAPEVRGLLGHELTHVVQQRMLGPALPEENSAHGLSLELQAMQGGEWAAGTKAQPPELRHAPPRERTTASSGAVQHELPHDKIMEIARGLAKSELRDRDDYTEPDHGQVERWFETVRDAGGVTAHKDMDDHEIRAMAKKLVDAAIRMEGTGRAPSFAEVDSMQRVLKHYLDEDSADSGAAPVEKYESWSDLRRGVAAHLLTPFNDGERDMAEAVLGKGMKKLGLGGKFSTPEQEKPTAASWTAPWAEKDDPKPAPKAHESWGELMGDAGSSVAKSLLQPYGIDLSESEDRTLRDMASHPSKTAHWLWDNARGMAKARSTSAWSDWEPSPAEETEHAVETAKRNNGKNEMADMNFDQLVHQIYQRVRSALREELIVGRERAGHLSDPR</sequence>
<accession>A0ABP7QW77</accession>
<keyword evidence="4" id="KW-1185">Reference proteome</keyword>
<feature type="compositionally biased region" description="Basic and acidic residues" evidence="1">
    <location>
        <begin position="597"/>
        <end position="606"/>
    </location>
</feature>
<organism evidence="3 4">
    <name type="scientific">Allokutzneria multivorans</name>
    <dbReference type="NCBI Taxonomy" id="1142134"/>
    <lineage>
        <taxon>Bacteria</taxon>
        <taxon>Bacillati</taxon>
        <taxon>Actinomycetota</taxon>
        <taxon>Actinomycetes</taxon>
        <taxon>Pseudonocardiales</taxon>
        <taxon>Pseudonocardiaceae</taxon>
        <taxon>Allokutzneria</taxon>
    </lineage>
</organism>
<feature type="region of interest" description="Disordered" evidence="1">
    <location>
        <begin position="491"/>
        <end position="524"/>
    </location>
</feature>
<dbReference type="Proteomes" id="UP001501747">
    <property type="component" value="Unassembled WGS sequence"/>
</dbReference>
<dbReference type="EMBL" id="BAABAL010000004">
    <property type="protein sequence ID" value="GAA3989006.1"/>
    <property type="molecule type" value="Genomic_DNA"/>
</dbReference>
<evidence type="ECO:0000313" key="3">
    <source>
        <dbReference type="EMBL" id="GAA3989006.1"/>
    </source>
</evidence>
<feature type="domain" description="eCIS core" evidence="2">
    <location>
        <begin position="211"/>
        <end position="286"/>
    </location>
</feature>
<dbReference type="Pfam" id="PF13699">
    <property type="entry name" value="eCIS_core"/>
    <property type="match status" value="1"/>
</dbReference>
<dbReference type="InterPro" id="IPR025295">
    <property type="entry name" value="eCIS_core_dom"/>
</dbReference>
<feature type="region of interest" description="Disordered" evidence="1">
    <location>
        <begin position="314"/>
        <end position="343"/>
    </location>
</feature>
<protein>
    <recommendedName>
        <fullName evidence="2">eCIS core domain-containing protein</fullName>
    </recommendedName>
</protein>
<comment type="caution">
    <text evidence="3">The sequence shown here is derived from an EMBL/GenBank/DDBJ whole genome shotgun (WGS) entry which is preliminary data.</text>
</comment>
<evidence type="ECO:0000256" key="1">
    <source>
        <dbReference type="SAM" id="MobiDB-lite"/>
    </source>
</evidence>
<name>A0ABP7QW77_9PSEU</name>
<feature type="compositionally biased region" description="Basic and acidic residues" evidence="1">
    <location>
        <begin position="121"/>
        <end position="132"/>
    </location>
</feature>
<evidence type="ECO:0000259" key="2">
    <source>
        <dbReference type="Pfam" id="PF13699"/>
    </source>
</evidence>
<reference evidence="4" key="1">
    <citation type="journal article" date="2019" name="Int. J. Syst. Evol. Microbiol.">
        <title>The Global Catalogue of Microorganisms (GCM) 10K type strain sequencing project: providing services to taxonomists for standard genome sequencing and annotation.</title>
        <authorList>
            <consortium name="The Broad Institute Genomics Platform"/>
            <consortium name="The Broad Institute Genome Sequencing Center for Infectious Disease"/>
            <person name="Wu L."/>
            <person name="Ma J."/>
        </authorList>
    </citation>
    <scope>NUCLEOTIDE SEQUENCE [LARGE SCALE GENOMIC DNA]</scope>
    <source>
        <strain evidence="4">JCM 17342</strain>
    </source>
</reference>
<feature type="region of interest" description="Disordered" evidence="1">
    <location>
        <begin position="121"/>
        <end position="177"/>
    </location>
</feature>
<feature type="compositionally biased region" description="Basic and acidic residues" evidence="1">
    <location>
        <begin position="322"/>
        <end position="332"/>
    </location>
</feature>
<feature type="region of interest" description="Disordered" evidence="1">
    <location>
        <begin position="584"/>
        <end position="613"/>
    </location>
</feature>
<evidence type="ECO:0000313" key="4">
    <source>
        <dbReference type="Proteomes" id="UP001501747"/>
    </source>
</evidence>
<proteinExistence type="predicted"/>
<dbReference type="RefSeq" id="WP_344870757.1">
    <property type="nucleotide sequence ID" value="NZ_BAABAL010000004.1"/>
</dbReference>